<name>A0A9X3N5R9_9ACTN</name>
<accession>A0A9X3N5R9</accession>
<keyword evidence="10" id="KW-1185">Reference proteome</keyword>
<dbReference type="GO" id="GO:0071972">
    <property type="term" value="F:peptidoglycan L,D-transpeptidase activity"/>
    <property type="evidence" value="ECO:0007669"/>
    <property type="project" value="TreeGrafter"/>
</dbReference>
<evidence type="ECO:0000313" key="9">
    <source>
        <dbReference type="EMBL" id="MDA0178764.1"/>
    </source>
</evidence>
<dbReference type="GO" id="GO:0005576">
    <property type="term" value="C:extracellular region"/>
    <property type="evidence" value="ECO:0007669"/>
    <property type="project" value="TreeGrafter"/>
</dbReference>
<dbReference type="PANTHER" id="PTHR30582:SF2">
    <property type="entry name" value="L,D-TRANSPEPTIDASE YCIB-RELATED"/>
    <property type="match status" value="1"/>
</dbReference>
<dbReference type="Pfam" id="PF03734">
    <property type="entry name" value="YkuD"/>
    <property type="match status" value="1"/>
</dbReference>
<evidence type="ECO:0000256" key="5">
    <source>
        <dbReference type="ARBA" id="ARBA00023316"/>
    </source>
</evidence>
<gene>
    <name evidence="9" type="ORF">OJ997_00530</name>
</gene>
<dbReference type="Gene3D" id="2.40.440.10">
    <property type="entry name" value="L,D-transpeptidase catalytic domain-like"/>
    <property type="match status" value="1"/>
</dbReference>
<dbReference type="RefSeq" id="WP_270023019.1">
    <property type="nucleotide sequence ID" value="NZ_JAPDDP010000001.1"/>
</dbReference>
<proteinExistence type="predicted"/>
<evidence type="ECO:0000256" key="2">
    <source>
        <dbReference type="ARBA" id="ARBA00022679"/>
    </source>
</evidence>
<dbReference type="InterPro" id="IPR005490">
    <property type="entry name" value="LD_TPept_cat_dom"/>
</dbReference>
<keyword evidence="3 6" id="KW-0133">Cell shape</keyword>
<keyword evidence="4 6" id="KW-0573">Peptidoglycan synthesis</keyword>
<evidence type="ECO:0000256" key="1">
    <source>
        <dbReference type="ARBA" id="ARBA00004752"/>
    </source>
</evidence>
<dbReference type="EMBL" id="JAPDDP010000001">
    <property type="protein sequence ID" value="MDA0178764.1"/>
    <property type="molecule type" value="Genomic_DNA"/>
</dbReference>
<protein>
    <submittedName>
        <fullName evidence="9">L,D-transpeptidase</fullName>
    </submittedName>
</protein>
<dbReference type="GO" id="GO:0018104">
    <property type="term" value="P:peptidoglycan-protein cross-linking"/>
    <property type="evidence" value="ECO:0007669"/>
    <property type="project" value="TreeGrafter"/>
</dbReference>
<feature type="chain" id="PRO_5040957499" evidence="7">
    <location>
        <begin position="34"/>
        <end position="237"/>
    </location>
</feature>
<comment type="pathway">
    <text evidence="1 6">Cell wall biogenesis; peptidoglycan biosynthesis.</text>
</comment>
<dbReference type="SUPFAM" id="SSF141523">
    <property type="entry name" value="L,D-transpeptidase catalytic domain-like"/>
    <property type="match status" value="1"/>
</dbReference>
<dbReference type="Proteomes" id="UP001147653">
    <property type="component" value="Unassembled WGS sequence"/>
</dbReference>
<reference evidence="9" key="1">
    <citation type="submission" date="2022-10" db="EMBL/GenBank/DDBJ databases">
        <title>The WGS of Solirubrobacter phytolaccae KCTC 29190.</title>
        <authorList>
            <person name="Jiang Z."/>
        </authorList>
    </citation>
    <scope>NUCLEOTIDE SEQUENCE</scope>
    <source>
        <strain evidence="9">KCTC 29190</strain>
    </source>
</reference>
<dbReference type="AlphaFoldDB" id="A0A9X3N5R9"/>
<dbReference type="CDD" id="cd16913">
    <property type="entry name" value="YkuD_like"/>
    <property type="match status" value="1"/>
</dbReference>
<dbReference type="GO" id="GO:0008360">
    <property type="term" value="P:regulation of cell shape"/>
    <property type="evidence" value="ECO:0007669"/>
    <property type="project" value="UniProtKB-UniRule"/>
</dbReference>
<keyword evidence="2" id="KW-0808">Transferase</keyword>
<evidence type="ECO:0000256" key="7">
    <source>
        <dbReference type="SAM" id="SignalP"/>
    </source>
</evidence>
<dbReference type="GO" id="GO:0016740">
    <property type="term" value="F:transferase activity"/>
    <property type="evidence" value="ECO:0007669"/>
    <property type="project" value="UniProtKB-KW"/>
</dbReference>
<feature type="active site" description="Nucleophile" evidence="6">
    <location>
        <position position="212"/>
    </location>
</feature>
<dbReference type="InterPro" id="IPR038063">
    <property type="entry name" value="Transpep_catalytic_dom"/>
</dbReference>
<evidence type="ECO:0000313" key="10">
    <source>
        <dbReference type="Proteomes" id="UP001147653"/>
    </source>
</evidence>
<feature type="signal peptide" evidence="7">
    <location>
        <begin position="1"/>
        <end position="33"/>
    </location>
</feature>
<evidence type="ECO:0000256" key="4">
    <source>
        <dbReference type="ARBA" id="ARBA00022984"/>
    </source>
</evidence>
<evidence type="ECO:0000259" key="8">
    <source>
        <dbReference type="PROSITE" id="PS52029"/>
    </source>
</evidence>
<dbReference type="PROSITE" id="PS52029">
    <property type="entry name" value="LD_TPASE"/>
    <property type="match status" value="1"/>
</dbReference>
<keyword evidence="7" id="KW-0732">Signal</keyword>
<evidence type="ECO:0000256" key="3">
    <source>
        <dbReference type="ARBA" id="ARBA00022960"/>
    </source>
</evidence>
<dbReference type="GO" id="GO:0071555">
    <property type="term" value="P:cell wall organization"/>
    <property type="evidence" value="ECO:0007669"/>
    <property type="project" value="UniProtKB-UniRule"/>
</dbReference>
<feature type="domain" description="L,D-TPase catalytic" evidence="8">
    <location>
        <begin position="115"/>
        <end position="236"/>
    </location>
</feature>
<sequence length="237" mass="25026">MTIAASPGRRRGIVALALALIAGAGVHATPARAAVPAEQALVVLTAPHVARAHPRASARVIQSVPARAPLTRVRTTLPVVGPARGGWVRVMLPGRPNGRTAWIRTYRTLRRSTPWQLRVDLSARRVTAYRDGVVQRRFRAIVGAPGTPTPRGRFFVEEAVRLAATAAGGPYALATSARSTVLQEFEGGPGQIALHGTNHLAGALGTDVSHGCVRLSDAAIRWLAARIGRGVPVTVTR</sequence>
<dbReference type="PANTHER" id="PTHR30582">
    <property type="entry name" value="L,D-TRANSPEPTIDASE"/>
    <property type="match status" value="1"/>
</dbReference>
<organism evidence="9 10">
    <name type="scientific">Solirubrobacter phytolaccae</name>
    <dbReference type="NCBI Taxonomy" id="1404360"/>
    <lineage>
        <taxon>Bacteria</taxon>
        <taxon>Bacillati</taxon>
        <taxon>Actinomycetota</taxon>
        <taxon>Thermoleophilia</taxon>
        <taxon>Solirubrobacterales</taxon>
        <taxon>Solirubrobacteraceae</taxon>
        <taxon>Solirubrobacter</taxon>
    </lineage>
</organism>
<dbReference type="InterPro" id="IPR050979">
    <property type="entry name" value="LD-transpeptidase"/>
</dbReference>
<feature type="active site" description="Proton donor/acceptor" evidence="6">
    <location>
        <position position="195"/>
    </location>
</feature>
<comment type="caution">
    <text evidence="9">The sequence shown here is derived from an EMBL/GenBank/DDBJ whole genome shotgun (WGS) entry which is preliminary data.</text>
</comment>
<evidence type="ECO:0000256" key="6">
    <source>
        <dbReference type="PROSITE-ProRule" id="PRU01373"/>
    </source>
</evidence>
<keyword evidence="5 6" id="KW-0961">Cell wall biogenesis/degradation</keyword>